<reference evidence="2 3" key="1">
    <citation type="journal article" date="2020" name="Genomics">
        <title>Complete, high-quality genomes from long-read metagenomic sequencing of two wolf lichen thalli reveals enigmatic genome architecture.</title>
        <authorList>
            <person name="McKenzie S.K."/>
            <person name="Walston R.F."/>
            <person name="Allen J.L."/>
        </authorList>
    </citation>
    <scope>NUCLEOTIDE SEQUENCE [LARGE SCALE GENOMIC DNA]</scope>
    <source>
        <strain evidence="2">WasteWater1</strain>
    </source>
</reference>
<feature type="coiled-coil region" evidence="1">
    <location>
        <begin position="16"/>
        <end position="71"/>
    </location>
</feature>
<proteinExistence type="predicted"/>
<evidence type="ECO:0000313" key="2">
    <source>
        <dbReference type="EMBL" id="KAF6226079.1"/>
    </source>
</evidence>
<name>A0A8H6CM74_9LECA</name>
<accession>A0A8H6CM74</accession>
<dbReference type="Proteomes" id="UP000593566">
    <property type="component" value="Unassembled WGS sequence"/>
</dbReference>
<keyword evidence="3" id="KW-1185">Reference proteome</keyword>
<evidence type="ECO:0000313" key="3">
    <source>
        <dbReference type="Proteomes" id="UP000593566"/>
    </source>
</evidence>
<sequence>MDSDQEETRPESSLTIQHYQAQIHGLNTTIQNLNTTVTRLRESRDLHRSNAKTLTATNTELQAKIQALTIKEETVTLVEPLDSDVDEQPIKLEVTKTGTPVPTVLVVGNNKKYPDVPYFYGEKEKWDEWRFHLDSKFRQSAVLFPSEKDKMDYIRDHCKSIAFDVLKARADPLSEDPYNTTKEMILELHGMFGDYDKLAKNDALLHDPAFAMKKKEAFDEFYARFSATIAPLGYSESHKIAALRRLITLKLRSRIAGISSSSFRSVVEHLRKTDQDLRQLEAMHVDVEEIDEQEFKSGL</sequence>
<organism evidence="2 3">
    <name type="scientific">Letharia lupina</name>
    <dbReference type="NCBI Taxonomy" id="560253"/>
    <lineage>
        <taxon>Eukaryota</taxon>
        <taxon>Fungi</taxon>
        <taxon>Dikarya</taxon>
        <taxon>Ascomycota</taxon>
        <taxon>Pezizomycotina</taxon>
        <taxon>Lecanoromycetes</taxon>
        <taxon>OSLEUM clade</taxon>
        <taxon>Lecanoromycetidae</taxon>
        <taxon>Lecanorales</taxon>
        <taxon>Lecanorineae</taxon>
        <taxon>Parmeliaceae</taxon>
        <taxon>Letharia</taxon>
    </lineage>
</organism>
<dbReference type="EMBL" id="JACCJB010000006">
    <property type="protein sequence ID" value="KAF6226079.1"/>
    <property type="molecule type" value="Genomic_DNA"/>
</dbReference>
<dbReference type="RefSeq" id="XP_037154632.1">
    <property type="nucleotide sequence ID" value="XM_037299806.1"/>
</dbReference>
<protein>
    <submittedName>
        <fullName evidence="2">Uncharacterized protein</fullName>
    </submittedName>
</protein>
<evidence type="ECO:0000256" key="1">
    <source>
        <dbReference type="SAM" id="Coils"/>
    </source>
</evidence>
<keyword evidence="1" id="KW-0175">Coiled coil</keyword>
<gene>
    <name evidence="2" type="ORF">HO133_008943</name>
</gene>
<dbReference type="GeneID" id="59337338"/>
<dbReference type="AlphaFoldDB" id="A0A8H6CM74"/>
<comment type="caution">
    <text evidence="2">The sequence shown here is derived from an EMBL/GenBank/DDBJ whole genome shotgun (WGS) entry which is preliminary data.</text>
</comment>